<accession>A0A4S4BG20</accession>
<dbReference type="PANTHER" id="PTHR36453:SF1">
    <property type="entry name" value="RIGHT HANDED BETA HELIX DOMAIN-CONTAINING PROTEIN"/>
    <property type="match status" value="1"/>
</dbReference>
<name>A0A4S4BG20_9BACL</name>
<dbReference type="InterPro" id="IPR055372">
    <property type="entry name" value="CBM96"/>
</dbReference>
<evidence type="ECO:0000256" key="6">
    <source>
        <dbReference type="SAM" id="SignalP"/>
    </source>
</evidence>
<feature type="domain" description="Carbohydrate-binding module family 96" evidence="9">
    <location>
        <begin position="841"/>
        <end position="939"/>
    </location>
</feature>
<comment type="subcellular location">
    <subcellularLocation>
        <location evidence="1">Secreted</location>
    </subcellularLocation>
</comment>
<gene>
    <name evidence="10" type="ORF">E6C55_29480</name>
</gene>
<dbReference type="CDD" id="cd08547">
    <property type="entry name" value="Type_II_cohesin"/>
    <property type="match status" value="1"/>
</dbReference>
<keyword evidence="4" id="KW-0378">Hydrolase</keyword>
<dbReference type="InterPro" id="IPR012334">
    <property type="entry name" value="Pectin_lyas_fold"/>
</dbReference>
<feature type="compositionally biased region" description="Polar residues" evidence="5">
    <location>
        <begin position="840"/>
        <end position="865"/>
    </location>
</feature>
<dbReference type="InterPro" id="IPR011050">
    <property type="entry name" value="Pectin_lyase_fold/virulence"/>
</dbReference>
<dbReference type="EMBL" id="SSOB01000057">
    <property type="protein sequence ID" value="THF73342.1"/>
    <property type="molecule type" value="Genomic_DNA"/>
</dbReference>
<dbReference type="Proteomes" id="UP000310636">
    <property type="component" value="Unassembled WGS sequence"/>
</dbReference>
<evidence type="ECO:0000259" key="8">
    <source>
        <dbReference type="Pfam" id="PF02018"/>
    </source>
</evidence>
<dbReference type="Gene3D" id="2.160.20.10">
    <property type="entry name" value="Single-stranded right-handed beta-helix, Pectin lyase-like"/>
    <property type="match status" value="2"/>
</dbReference>
<feature type="region of interest" description="Disordered" evidence="5">
    <location>
        <begin position="839"/>
        <end position="865"/>
    </location>
</feature>
<dbReference type="Pfam" id="PF00963">
    <property type="entry name" value="Cohesin"/>
    <property type="match status" value="1"/>
</dbReference>
<dbReference type="SUPFAM" id="SSF51126">
    <property type="entry name" value="Pectin lyase-like"/>
    <property type="match status" value="1"/>
</dbReference>
<evidence type="ECO:0000256" key="3">
    <source>
        <dbReference type="ARBA" id="ARBA00022729"/>
    </source>
</evidence>
<dbReference type="Gene3D" id="1.20.1270.90">
    <property type="entry name" value="AF1782-like"/>
    <property type="match status" value="1"/>
</dbReference>
<dbReference type="InterPro" id="IPR002102">
    <property type="entry name" value="Cohesin_dom"/>
</dbReference>
<evidence type="ECO:0000259" key="7">
    <source>
        <dbReference type="Pfam" id="PF00963"/>
    </source>
</evidence>
<feature type="domain" description="CBM-cenC" evidence="8">
    <location>
        <begin position="631"/>
        <end position="755"/>
    </location>
</feature>
<dbReference type="OrthoDB" id="9765222at2"/>
<feature type="chain" id="PRO_5039663277" evidence="6">
    <location>
        <begin position="29"/>
        <end position="1419"/>
    </location>
</feature>
<feature type="signal peptide" evidence="6">
    <location>
        <begin position="1"/>
        <end position="28"/>
    </location>
</feature>
<evidence type="ECO:0000313" key="10">
    <source>
        <dbReference type="EMBL" id="THF73342.1"/>
    </source>
</evidence>
<evidence type="ECO:0000256" key="2">
    <source>
        <dbReference type="ARBA" id="ARBA00022525"/>
    </source>
</evidence>
<dbReference type="SUPFAM" id="SSF49384">
    <property type="entry name" value="Carbohydrate-binding domain"/>
    <property type="match status" value="1"/>
</dbReference>
<proteinExistence type="predicted"/>
<dbReference type="NCBIfam" id="NF033679">
    <property type="entry name" value="DNRLRE_dom"/>
    <property type="match status" value="1"/>
</dbReference>
<organism evidence="10 11">
    <name type="scientific">Cohnella fermenti</name>
    <dbReference type="NCBI Taxonomy" id="2565925"/>
    <lineage>
        <taxon>Bacteria</taxon>
        <taxon>Bacillati</taxon>
        <taxon>Bacillota</taxon>
        <taxon>Bacilli</taxon>
        <taxon>Bacillales</taxon>
        <taxon>Paenibacillaceae</taxon>
        <taxon>Cohnella</taxon>
    </lineage>
</organism>
<feature type="domain" description="Cohesin" evidence="7">
    <location>
        <begin position="1298"/>
        <end position="1413"/>
    </location>
</feature>
<sequence>MVKKQAAMYGLLLALVCTLVFNSGDHSASASGDVYYVSADEGSDTTGDGSLAHPWQTIQKAADTMVAGDTCYIREGVYREAVVPANSGTESNPITYRSYAGETATIVGTEAVTGWVQDSGDIYKAPAILGLGSGNQVFADGEMLLEARWPNNTGSLMKQIYATMNTGTATTVTYSALPVGLDPVGAHIWFRGGSGWAGLDSEITAYDAVTGKMTMKSVSSSGTYYDARAGNAFYLWGKKELLDTAGEWWYDSAEEMLYVWAPGGGTPDNVEAKARQVTMDFSGRAYIHVIGVHTKAGSIVTDDASNHILLQNMKMEYVSQQSENHSGRPDAIDKGIQLNGSDNEINSSEIAYSSSGLVLITGSNQSVVNSYLHDGDYAGTWGGLVTVQGQGHYIGYNTMERAGRDVINLNTVQTIIEHNDLSAGAMVCYDTAMIYTPNTDGMWTEIRYNKIHDIDASANLGMGIYLDNSSSEFLIHHNVIWNIPNSDPIRLNTPSNYNLVYNNTLGPNTKALSTGGSRFAGDLFGNRLFNNIINDTIRYPNSYGYAAGNNLFVLGGQDPQFIDPDNGDFRIGSGSPAIDMGMVVPGITDSYTGSSPDVGAYEAGAADFRTGHDFNDEPTPSRTFSAVPFRNLVVNYGFETLMLAPWTKVADTVQVLNAGSAAWTSETADSRFQKGALTLQGANAEAEQTVEGLSPDTTYTFSIWSKTSDDSAAAEFGVRDYGGPSVTRSVYGTGWQQTTFDFTTGPSATSAALFVRKVDRAMSVTPNLWPLDAQTIGISAATAEYDVTSFVEAQYSGDGVASLIVKVDPATAAKRITFSSSESGASVNRPVLIVRHADSTTETLTASEDTEAKSSSASQTTNYGSQSSLNASYFNANYIENMYLKFDLSGISTGSPVESITLQLHPASRSSSDSVSTIVYGFEDDSWQEGTLNWTNRPEEIAPPDGIVFIDDVGLLLPLAASEPEDAVRDRILAAEGLVAQYADSDAVSAAIIDDLEDCIADTIELIEGAHSEAELNDALAAISAKIDAFQARIELVSLIGQAQDLYDQSAEGSLSGQYIPGAKADLLSAIGQARIVADSASAEQADITAEQGELAAALETFKMKVILEAVPLLDKADLGAMLLDTSNWSSPYSSDGGYSLFDGTISKYNEIIGDNVFTMDLLYHYVDGAEWPGIVLRSQNATLPVLGSGDTSYFIVFKQNTWELQKRINGTQAYLNSYPNTLLQSDISAKLDVGAIDVIGGVRVFCYVDGVKVFDFIDTVDPIPPGYMGIVAQGGKSDGIRVRGTARPEASLQGPNTAGEDEAVALNVRLDNLATSSVYGFRLDLNYDSDSLDFTDATSLVAGLDASVTYNEEPGSITIIVAAASPVAISGGQEILRLDFETKETAGSTSLAASAFVITDSGNNEIDATAYAKRIWIE</sequence>
<evidence type="ECO:0000256" key="4">
    <source>
        <dbReference type="ARBA" id="ARBA00022801"/>
    </source>
</evidence>
<dbReference type="GO" id="GO:0016798">
    <property type="term" value="F:hydrolase activity, acting on glycosyl bonds"/>
    <property type="evidence" value="ECO:0007669"/>
    <property type="project" value="InterPro"/>
</dbReference>
<dbReference type="Gene3D" id="2.60.40.680">
    <property type="match status" value="1"/>
</dbReference>
<dbReference type="GO" id="GO:0000272">
    <property type="term" value="P:polysaccharide catabolic process"/>
    <property type="evidence" value="ECO:0007669"/>
    <property type="project" value="InterPro"/>
</dbReference>
<reference evidence="10 11" key="1">
    <citation type="submission" date="2019-04" db="EMBL/GenBank/DDBJ databases">
        <title>Cohnella sp. nov. isolated from preserved vegetables.</title>
        <authorList>
            <person name="Lin S.-Y."/>
            <person name="Hung M.-H."/>
            <person name="Young C.-C."/>
        </authorList>
    </citation>
    <scope>NUCLEOTIDE SEQUENCE [LARGE SCALE GENOMIC DNA]</scope>
    <source>
        <strain evidence="10 11">CC-MHH1044</strain>
    </source>
</reference>
<protein>
    <submittedName>
        <fullName evidence="10">DNRLRE domain-containing protein</fullName>
    </submittedName>
</protein>
<keyword evidence="3 6" id="KW-0732">Signal</keyword>
<evidence type="ECO:0000256" key="1">
    <source>
        <dbReference type="ARBA" id="ARBA00004613"/>
    </source>
</evidence>
<keyword evidence="2" id="KW-0964">Secreted</keyword>
<dbReference type="PANTHER" id="PTHR36453">
    <property type="entry name" value="SECRETED PROTEIN-RELATED"/>
    <property type="match status" value="1"/>
</dbReference>
<keyword evidence="11" id="KW-1185">Reference proteome</keyword>
<evidence type="ECO:0000259" key="9">
    <source>
        <dbReference type="Pfam" id="PF24517"/>
    </source>
</evidence>
<dbReference type="Pfam" id="PF24517">
    <property type="entry name" value="CBM96"/>
    <property type="match status" value="1"/>
</dbReference>
<dbReference type="GO" id="GO:0030246">
    <property type="term" value="F:carbohydrate binding"/>
    <property type="evidence" value="ECO:0007669"/>
    <property type="project" value="InterPro"/>
</dbReference>
<dbReference type="InterPro" id="IPR008965">
    <property type="entry name" value="CBM2/CBM3_carb-bd_dom_sf"/>
</dbReference>
<evidence type="ECO:0000256" key="5">
    <source>
        <dbReference type="SAM" id="MobiDB-lite"/>
    </source>
</evidence>
<comment type="caution">
    <text evidence="10">The sequence shown here is derived from an EMBL/GenBank/DDBJ whole genome shotgun (WGS) entry which is preliminary data.</text>
</comment>
<dbReference type="Gene3D" id="2.60.120.260">
    <property type="entry name" value="Galactose-binding domain-like"/>
    <property type="match status" value="1"/>
</dbReference>
<evidence type="ECO:0000313" key="11">
    <source>
        <dbReference type="Proteomes" id="UP000310636"/>
    </source>
</evidence>
<dbReference type="RefSeq" id="WP_136373427.1">
    <property type="nucleotide sequence ID" value="NZ_SSOB01000057.1"/>
</dbReference>
<dbReference type="GO" id="GO:0005576">
    <property type="term" value="C:extracellular region"/>
    <property type="evidence" value="ECO:0007669"/>
    <property type="project" value="UniProtKB-SubCell"/>
</dbReference>
<dbReference type="InterPro" id="IPR003305">
    <property type="entry name" value="CenC_carb-bd"/>
</dbReference>
<dbReference type="Pfam" id="PF02018">
    <property type="entry name" value="CBM_4_9"/>
    <property type="match status" value="1"/>
</dbReference>